<feature type="domain" description="Sulfatase N-terminal" evidence="4">
    <location>
        <begin position="4"/>
        <end position="412"/>
    </location>
</feature>
<keyword evidence="2" id="KW-0378">Hydrolase</keyword>
<protein>
    <submittedName>
        <fullName evidence="5">Arylsulfatase</fullName>
    </submittedName>
</protein>
<dbReference type="Gene3D" id="3.30.1120.10">
    <property type="match status" value="1"/>
</dbReference>
<dbReference type="InterPro" id="IPR017850">
    <property type="entry name" value="Alkaline_phosphatase_core_sf"/>
</dbReference>
<evidence type="ECO:0000313" key="5">
    <source>
        <dbReference type="EMBL" id="MBM2619460.1"/>
    </source>
</evidence>
<dbReference type="SUPFAM" id="SSF53649">
    <property type="entry name" value="Alkaline phosphatase-like"/>
    <property type="match status" value="1"/>
</dbReference>
<evidence type="ECO:0000256" key="1">
    <source>
        <dbReference type="ARBA" id="ARBA00008779"/>
    </source>
</evidence>
<dbReference type="EMBL" id="JAENHP010000010">
    <property type="protein sequence ID" value="MBM2619460.1"/>
    <property type="molecule type" value="Genomic_DNA"/>
</dbReference>
<dbReference type="Gene3D" id="3.40.720.10">
    <property type="entry name" value="Alkaline Phosphatase, subunit A"/>
    <property type="match status" value="1"/>
</dbReference>
<dbReference type="PANTHER" id="PTHR42693">
    <property type="entry name" value="ARYLSULFATASE FAMILY MEMBER"/>
    <property type="match status" value="1"/>
</dbReference>
<comment type="similarity">
    <text evidence="1">Belongs to the sulfatase family.</text>
</comment>
<comment type="caution">
    <text evidence="5">The sequence shown here is derived from an EMBL/GenBank/DDBJ whole genome shotgun (WGS) entry which is preliminary data.</text>
</comment>
<accession>A0ABS2AI64</accession>
<dbReference type="PANTHER" id="PTHR42693:SF53">
    <property type="entry name" value="ENDO-4-O-SULFATASE"/>
    <property type="match status" value="1"/>
</dbReference>
<feature type="region of interest" description="Disordered" evidence="3">
    <location>
        <begin position="324"/>
        <end position="344"/>
    </location>
</feature>
<keyword evidence="6" id="KW-1185">Reference proteome</keyword>
<dbReference type="Proteomes" id="UP000632138">
    <property type="component" value="Unassembled WGS sequence"/>
</dbReference>
<dbReference type="CDD" id="cd16025">
    <property type="entry name" value="PAS_like"/>
    <property type="match status" value="1"/>
</dbReference>
<evidence type="ECO:0000313" key="6">
    <source>
        <dbReference type="Proteomes" id="UP000632138"/>
    </source>
</evidence>
<dbReference type="Pfam" id="PF00884">
    <property type="entry name" value="Sulfatase"/>
    <property type="match status" value="1"/>
</dbReference>
<organism evidence="5 6">
    <name type="scientific">Paractinoplanes ovalisporus</name>
    <dbReference type="NCBI Taxonomy" id="2810368"/>
    <lineage>
        <taxon>Bacteria</taxon>
        <taxon>Bacillati</taxon>
        <taxon>Actinomycetota</taxon>
        <taxon>Actinomycetes</taxon>
        <taxon>Micromonosporales</taxon>
        <taxon>Micromonosporaceae</taxon>
        <taxon>Paractinoplanes</taxon>
    </lineage>
</organism>
<dbReference type="InterPro" id="IPR000917">
    <property type="entry name" value="Sulfatase_N"/>
</dbReference>
<proteinExistence type="inferred from homology"/>
<evidence type="ECO:0000256" key="2">
    <source>
        <dbReference type="ARBA" id="ARBA00022801"/>
    </source>
</evidence>
<reference evidence="5 6" key="1">
    <citation type="submission" date="2021-01" db="EMBL/GenBank/DDBJ databases">
        <title>Actinoplanes sp. nov. LDG1-06 isolated from lichen.</title>
        <authorList>
            <person name="Saeng-In P."/>
            <person name="Phongsopitanun W."/>
            <person name="Kanchanasin P."/>
            <person name="Yuki M."/>
            <person name="Kudo T."/>
            <person name="Ohkuma M."/>
            <person name="Tanasupawat S."/>
        </authorList>
    </citation>
    <scope>NUCLEOTIDE SEQUENCE [LARGE SCALE GENOMIC DNA]</scope>
    <source>
        <strain evidence="5 6">LDG1-06</strain>
    </source>
</reference>
<evidence type="ECO:0000259" key="4">
    <source>
        <dbReference type="Pfam" id="PF00884"/>
    </source>
</evidence>
<name>A0ABS2AI64_9ACTN</name>
<gene>
    <name evidence="5" type="ORF">JIG36_28290</name>
</gene>
<dbReference type="RefSeq" id="WP_203379448.1">
    <property type="nucleotide sequence ID" value="NZ_JAENHP010000010.1"/>
</dbReference>
<sequence>MPSPNIVLILADDLGFSDLGCYGSEIATPALDALGRHGVRLSQFYNTARCSPSRASLLTGLHPHQTGIGVLTRPDRPHGYPGTLDPACATIAERLRDHGWTTWLSGKWHLAADAGTPNDSWPTRRGFDRFFGTLAGCGSYYDPQTLTRQEAPATDARDDPDFYYTSAIAREAAGWIDAHPGDQPYFLYLAFTAPHWPLHARSSDVASFAGEFDEGWDALREKRLSRLIEEGIIADGTPLSERDPSQPAWDHAENQAWQARRMETYAAQVRALDDGVRTVLDAIERSGRADDTIVVFLSDNGASAEELPIGTPEQFAQKDSVLRTGTRDGRPVRPGNFTDIEPGPEDTYASYGVPWANLSNTPMRKYKRWVHEGGISTPFLMRWPAGGLASRAVVHEAFQLVDVLPTLLEAAGLPPAEVEGRSMLPALRGGAVEEAPLFWEHIGNAAIRIGPWKLVRDHPGRWELYNIDEDRTELDDRSAADPARVAAMARRWQEWADRVGVLDWDAMLTRYENPDQAEE</sequence>
<evidence type="ECO:0000256" key="3">
    <source>
        <dbReference type="SAM" id="MobiDB-lite"/>
    </source>
</evidence>
<dbReference type="InterPro" id="IPR050738">
    <property type="entry name" value="Sulfatase"/>
</dbReference>